<evidence type="ECO:0000259" key="1">
    <source>
        <dbReference type="Pfam" id="PF00403"/>
    </source>
</evidence>
<dbReference type="EMBL" id="RQHW01000028">
    <property type="protein sequence ID" value="TGN19599.1"/>
    <property type="molecule type" value="Genomic_DNA"/>
</dbReference>
<dbReference type="GO" id="GO:0046872">
    <property type="term" value="F:metal ion binding"/>
    <property type="evidence" value="ECO:0007669"/>
    <property type="project" value="InterPro"/>
</dbReference>
<dbReference type="Pfam" id="PF00403">
    <property type="entry name" value="HMA"/>
    <property type="match status" value="1"/>
</dbReference>
<dbReference type="RefSeq" id="WP_135759915.1">
    <property type="nucleotide sequence ID" value="NZ_RQHW01000028.1"/>
</dbReference>
<gene>
    <name evidence="2" type="ORF">EHS15_07365</name>
</gene>
<feature type="domain" description="HMA" evidence="1">
    <location>
        <begin position="4"/>
        <end position="61"/>
    </location>
</feature>
<dbReference type="Gene3D" id="3.30.70.100">
    <property type="match status" value="1"/>
</dbReference>
<dbReference type="OrthoDB" id="9813965at2"/>
<dbReference type="CDD" id="cd00371">
    <property type="entry name" value="HMA"/>
    <property type="match status" value="1"/>
</dbReference>
<dbReference type="Proteomes" id="UP000298058">
    <property type="component" value="Unassembled WGS sequence"/>
</dbReference>
<dbReference type="AlphaFoldDB" id="A0A4R9M2T2"/>
<reference evidence="2" key="1">
    <citation type="journal article" date="2019" name="PLoS Negl. Trop. Dis.">
        <title>Revisiting the worldwide diversity of Leptospira species in the environment.</title>
        <authorList>
            <person name="Vincent A.T."/>
            <person name="Schiettekatte O."/>
            <person name="Bourhy P."/>
            <person name="Veyrier F.J."/>
            <person name="Picardeau M."/>
        </authorList>
    </citation>
    <scope>NUCLEOTIDE SEQUENCE [LARGE SCALE GENOMIC DNA]</scope>
    <source>
        <strain evidence="2">201300427</strain>
    </source>
</reference>
<name>A0A4R9M2T2_9LEPT</name>
<comment type="caution">
    <text evidence="2">The sequence shown here is derived from an EMBL/GenBank/DDBJ whole genome shotgun (WGS) entry which is preliminary data.</text>
</comment>
<organism evidence="2 3">
    <name type="scientific">Leptospira idonii</name>
    <dbReference type="NCBI Taxonomy" id="1193500"/>
    <lineage>
        <taxon>Bacteria</taxon>
        <taxon>Pseudomonadati</taxon>
        <taxon>Spirochaetota</taxon>
        <taxon>Spirochaetia</taxon>
        <taxon>Leptospirales</taxon>
        <taxon>Leptospiraceae</taxon>
        <taxon>Leptospira</taxon>
    </lineage>
</organism>
<sequence length="65" mass="7340">MTSYKLDGMTCGHCVLTVQKIFANEGISAKADLSSQSVELEVPLDEEKWNRFRDLLSEEGYSLQK</sequence>
<evidence type="ECO:0000313" key="3">
    <source>
        <dbReference type="Proteomes" id="UP000298058"/>
    </source>
</evidence>
<dbReference type="InterPro" id="IPR036163">
    <property type="entry name" value="HMA_dom_sf"/>
</dbReference>
<accession>A0A4R9M2T2</accession>
<dbReference type="SUPFAM" id="SSF55008">
    <property type="entry name" value="HMA, heavy metal-associated domain"/>
    <property type="match status" value="1"/>
</dbReference>
<proteinExistence type="predicted"/>
<dbReference type="InterPro" id="IPR006121">
    <property type="entry name" value="HMA_dom"/>
</dbReference>
<protein>
    <submittedName>
        <fullName evidence="2">Copper chaperone</fullName>
    </submittedName>
</protein>
<evidence type="ECO:0000313" key="2">
    <source>
        <dbReference type="EMBL" id="TGN19599.1"/>
    </source>
</evidence>
<keyword evidence="3" id="KW-1185">Reference proteome</keyword>